<keyword evidence="3" id="KW-0560">Oxidoreductase</keyword>
<evidence type="ECO:0000313" key="4">
    <source>
        <dbReference type="EMBL" id="CAF9924073.1"/>
    </source>
</evidence>
<evidence type="ECO:0000256" key="2">
    <source>
        <dbReference type="ARBA" id="ARBA00022827"/>
    </source>
</evidence>
<protein>
    <recommendedName>
        <fullName evidence="6">Flavin-containing monooxygenase</fullName>
    </recommendedName>
</protein>
<evidence type="ECO:0000256" key="3">
    <source>
        <dbReference type="ARBA" id="ARBA00023002"/>
    </source>
</evidence>
<organism evidence="4 5">
    <name type="scientific">Imshaugia aleurites</name>
    <dbReference type="NCBI Taxonomy" id="172621"/>
    <lineage>
        <taxon>Eukaryota</taxon>
        <taxon>Fungi</taxon>
        <taxon>Dikarya</taxon>
        <taxon>Ascomycota</taxon>
        <taxon>Pezizomycotina</taxon>
        <taxon>Lecanoromycetes</taxon>
        <taxon>OSLEUM clade</taxon>
        <taxon>Lecanoromycetidae</taxon>
        <taxon>Lecanorales</taxon>
        <taxon>Lecanorineae</taxon>
        <taxon>Parmeliaceae</taxon>
        <taxon>Imshaugia</taxon>
    </lineage>
</organism>
<sequence>MPHATTQPSPRKVVDVAIIGAGWYGLVAARTYLKLEPDTNITIIESANSVGGVWSKDRIYPNLVAQVKHGLFNYTDTPMPKEGATKNDLVTGYMIQSYLEKYARDHDLLRRIQFNNWVEKAERCPRGWRLRLQGSGSIIETAKLMVATGVTSIPNMPEFDMSDASIPLVHSRDLGASVDDLKSDDVQSAIVVGAAKSAYDAVYLLLSMGKKVTWLIRPEGSGPMPILPSEMFGCNSIAIGSTRLMSYLSPSILNSTGPICTFFQRTTIGRWITGAFWDNTTHASEKNAGFAKGDHIAALKPEVKEKSAFWCNSGLGIVTIPDFWSTLRNGNLKVVRDNITDVKDDTLLLESGDMLQADFIVSCTGWGDHFGMFDAGTRKELGLPAFDNAPPEGQSKEDVAWEKHDAAATKTVDERLPFLTQGPELKNPKANTASAQRRWRLYKRSIPLNLALKNDRSLVILGQIHTIQTPMVSEIQSFWSILYLLGEIDLPDEATMTREIAEWNVWTRKRYISQGQKFPYCIFDFLPYLDGLCKDAGINSRRKSNIISEFFSPYRPEDFCGFVDEYLAKRLPRKSLDDESSVESL</sequence>
<name>A0A8H3FLI9_9LECA</name>
<dbReference type="GO" id="GO:0016491">
    <property type="term" value="F:oxidoreductase activity"/>
    <property type="evidence" value="ECO:0007669"/>
    <property type="project" value="UniProtKB-KW"/>
</dbReference>
<comment type="caution">
    <text evidence="4">The sequence shown here is derived from an EMBL/GenBank/DDBJ whole genome shotgun (WGS) entry which is preliminary data.</text>
</comment>
<reference evidence="4" key="1">
    <citation type="submission" date="2021-03" db="EMBL/GenBank/DDBJ databases">
        <authorList>
            <person name="Tagirdzhanova G."/>
        </authorList>
    </citation>
    <scope>NUCLEOTIDE SEQUENCE</scope>
</reference>
<keyword evidence="1" id="KW-0285">Flavoprotein</keyword>
<dbReference type="EMBL" id="CAJPDT010000035">
    <property type="protein sequence ID" value="CAF9924073.1"/>
    <property type="molecule type" value="Genomic_DNA"/>
</dbReference>
<gene>
    <name evidence="4" type="ORF">IMSHALPRED_006084</name>
</gene>
<dbReference type="Gene3D" id="3.50.50.60">
    <property type="entry name" value="FAD/NAD(P)-binding domain"/>
    <property type="match status" value="2"/>
</dbReference>
<dbReference type="Proteomes" id="UP000664534">
    <property type="component" value="Unassembled WGS sequence"/>
</dbReference>
<dbReference type="Pfam" id="PF13738">
    <property type="entry name" value="Pyr_redox_3"/>
    <property type="match status" value="1"/>
</dbReference>
<accession>A0A8H3FLI9</accession>
<dbReference type="AlphaFoldDB" id="A0A8H3FLI9"/>
<evidence type="ECO:0008006" key="6">
    <source>
        <dbReference type="Google" id="ProtNLM"/>
    </source>
</evidence>
<evidence type="ECO:0000256" key="1">
    <source>
        <dbReference type="ARBA" id="ARBA00022630"/>
    </source>
</evidence>
<evidence type="ECO:0000313" key="5">
    <source>
        <dbReference type="Proteomes" id="UP000664534"/>
    </source>
</evidence>
<dbReference type="SUPFAM" id="SSF51905">
    <property type="entry name" value="FAD/NAD(P)-binding domain"/>
    <property type="match status" value="2"/>
</dbReference>
<dbReference type="PANTHER" id="PTHR23023">
    <property type="entry name" value="DIMETHYLANILINE MONOOXYGENASE"/>
    <property type="match status" value="1"/>
</dbReference>
<keyword evidence="5" id="KW-1185">Reference proteome</keyword>
<dbReference type="InterPro" id="IPR050346">
    <property type="entry name" value="FMO-like"/>
</dbReference>
<keyword evidence="2" id="KW-0274">FAD</keyword>
<dbReference type="InterPro" id="IPR036188">
    <property type="entry name" value="FAD/NAD-bd_sf"/>
</dbReference>
<dbReference type="OrthoDB" id="2915840at2759"/>
<proteinExistence type="predicted"/>